<evidence type="ECO:0000313" key="3">
    <source>
        <dbReference type="EMBL" id="OGD70574.1"/>
    </source>
</evidence>
<accession>A0A1F5ETT4</accession>
<dbReference type="Proteomes" id="UP000186545">
    <property type="component" value="Unassembled WGS sequence"/>
</dbReference>
<keyword evidence="1" id="KW-0175">Coiled coil</keyword>
<feature type="region of interest" description="Disordered" evidence="2">
    <location>
        <begin position="424"/>
        <end position="448"/>
    </location>
</feature>
<dbReference type="EMBL" id="MFAD01000012">
    <property type="protein sequence ID" value="OGD70574.1"/>
    <property type="molecule type" value="Genomic_DNA"/>
</dbReference>
<dbReference type="SUPFAM" id="SSF110296">
    <property type="entry name" value="Oligoxyloglucan reducing end-specific cellobiohydrolase"/>
    <property type="match status" value="1"/>
</dbReference>
<evidence type="ECO:0000313" key="4">
    <source>
        <dbReference type="Proteomes" id="UP000186545"/>
    </source>
</evidence>
<feature type="compositionally biased region" description="Acidic residues" evidence="2">
    <location>
        <begin position="431"/>
        <end position="443"/>
    </location>
</feature>
<protein>
    <submittedName>
        <fullName evidence="3">Uncharacterized protein</fullName>
    </submittedName>
</protein>
<name>A0A1F5ETT4_9BACT</name>
<evidence type="ECO:0000256" key="2">
    <source>
        <dbReference type="SAM" id="MobiDB-lite"/>
    </source>
</evidence>
<reference evidence="3 4" key="1">
    <citation type="journal article" date="2016" name="Nat. Commun.">
        <title>Thousands of microbial genomes shed light on interconnected biogeochemical processes in an aquifer system.</title>
        <authorList>
            <person name="Anantharaman K."/>
            <person name="Brown C.T."/>
            <person name="Hug L.A."/>
            <person name="Sharon I."/>
            <person name="Castelle C.J."/>
            <person name="Probst A.J."/>
            <person name="Thomas B.C."/>
            <person name="Singh A."/>
            <person name="Wilkins M.J."/>
            <person name="Karaoz U."/>
            <person name="Brodie E.L."/>
            <person name="Williams K.H."/>
            <person name="Hubbard S.S."/>
            <person name="Banfield J.F."/>
        </authorList>
    </citation>
    <scope>NUCLEOTIDE SEQUENCE [LARGE SCALE GENOMIC DNA]</scope>
</reference>
<gene>
    <name evidence="3" type="ORF">A3I18_02090</name>
</gene>
<evidence type="ECO:0000256" key="1">
    <source>
        <dbReference type="SAM" id="Coils"/>
    </source>
</evidence>
<comment type="caution">
    <text evidence="3">The sequence shown here is derived from an EMBL/GenBank/DDBJ whole genome shotgun (WGS) entry which is preliminary data.</text>
</comment>
<organism evidence="3 4">
    <name type="scientific">Candidatus Campbellbacteria bacterium RIFCSPLOWO2_02_FULL_35_11</name>
    <dbReference type="NCBI Taxonomy" id="1797581"/>
    <lineage>
        <taxon>Bacteria</taxon>
        <taxon>Candidatus Campbelliibacteriota</taxon>
    </lineage>
</organism>
<feature type="coiled-coil region" evidence="1">
    <location>
        <begin position="393"/>
        <end position="420"/>
    </location>
</feature>
<dbReference type="AlphaFoldDB" id="A0A1F5ETT4"/>
<sequence>MFFLKSNFKKIGTLVIIFCLVFVPSFFVKTQRAEAGADIVFDPTNLIENAITAIETAAIAVSAYALELKEYVGDSLFFAAKQAIVQQVVADTVNWINAGFPDGGPAYITSFDSFLIDAGDKVIGEYIGGSKLNFLCSPFSIDVQIALEQTFAGRKSYECTLSEVFDNTVNAYEDMGNGWNWDTWAEMTQNPYGNAYGSFIDASIRINADINAEQSQLTREIDWGSGFRPLKKCDNVEYYDEGTNETMVEEVCQNVTPGDAIASSLNKSLGAGQDALISADEINEIIGALFGQLLKQVMSDDGLYGSYEKGYFDGVANEDVVGSGNTGVDGVIEQTKNMIQRDIDKEQKYLDIKKETLRILKGMKSALNGLATSCPASKDWVDSTIASKIDRPIARIEKEIKESQDLIDKLQKLIDRLDDLLAGGDGVVPPDEPDPTPDPDDDATIPPTNPLASYTCEKVISPANTKGFFSLISFNSQLLAGAFGYGFENQSMMFGLNGRVSPGITGIDESVCVMRNFNGAIYANTEMQSLVYKSTNGGKNWVMVKDLDQPTGCGLVVHDGYLYAVGANGFAGQRKSVISRTSDGTNWFTVFTKDGVYIRDLISYNGKIYAFGTDNNSKAVMFTSSSGAGVGNWSTTNLTDRYFRASVINSTLWVGSSMKYSDSGKSGIFRSRDGETFENVYSTTNYDHITYVRGFDGMLFAGTTKGFKNNSKTGALAKGPTQLLVSVNGGGTWNTACTVQEEGIWDMLVIDEKLYISTVSFNNTTGGSVYEVKKR</sequence>
<proteinExistence type="predicted"/>